<reference evidence="2 3" key="1">
    <citation type="submission" date="2013-09" db="EMBL/GenBank/DDBJ databases">
        <title>The Genome Sequence of Enterococcus faecium 10/96A.</title>
        <authorList>
            <consortium name="The Broad Institute Genome Sequencing Platform"/>
            <consortium name="The Broad Institute Genome Sequencing Center for Infectious Disease"/>
            <person name="Earl A.M."/>
            <person name="Gilmore M.S."/>
            <person name="Lebreton F."/>
            <person name="Courvalin P."/>
            <person name="Walker B."/>
            <person name="Young S.K."/>
            <person name="Zeng Q."/>
            <person name="Gargeya S."/>
            <person name="Fitzgerald M."/>
            <person name="Haas B."/>
            <person name="Abouelleil A."/>
            <person name="Alvarado L."/>
            <person name="Arachchi H.M."/>
            <person name="Berlin A.M."/>
            <person name="Chapman S.B."/>
            <person name="Dewar J."/>
            <person name="Goldberg J."/>
            <person name="Griggs A."/>
            <person name="Gujja S."/>
            <person name="Hansen M."/>
            <person name="Howarth C."/>
            <person name="Imamovic A."/>
            <person name="Larimer J."/>
            <person name="McCowan C."/>
            <person name="Murphy C."/>
            <person name="Neiman D."/>
            <person name="Pearson M."/>
            <person name="Priest M."/>
            <person name="Roberts A."/>
            <person name="Saif S."/>
            <person name="Shea T."/>
            <person name="Sisk P."/>
            <person name="Sykes S."/>
            <person name="Wortman J."/>
            <person name="Nusbaum C."/>
            <person name="Birren B."/>
        </authorList>
    </citation>
    <scope>NUCLEOTIDE SEQUENCE [LARGE SCALE GENOMIC DNA]</scope>
    <source>
        <strain evidence="2 3">10/96A</strain>
    </source>
</reference>
<gene>
    <name evidence="2" type="ORF">O991_02504</name>
</gene>
<dbReference type="InterPro" id="IPR003959">
    <property type="entry name" value="ATPase_AAA_core"/>
</dbReference>
<protein>
    <recommendedName>
        <fullName evidence="1">ATPase AAA-type core domain-containing protein</fullName>
    </recommendedName>
</protein>
<dbReference type="GO" id="GO:0005524">
    <property type="term" value="F:ATP binding"/>
    <property type="evidence" value="ECO:0007669"/>
    <property type="project" value="InterPro"/>
</dbReference>
<dbReference type="Proteomes" id="UP000017126">
    <property type="component" value="Unassembled WGS sequence"/>
</dbReference>
<feature type="domain" description="ATPase AAA-type core" evidence="1">
    <location>
        <begin position="76"/>
        <end position="194"/>
    </location>
</feature>
<comment type="caution">
    <text evidence="2">The sequence shown here is derived from an EMBL/GenBank/DDBJ whole genome shotgun (WGS) entry which is preliminary data.</text>
</comment>
<evidence type="ECO:0000313" key="3">
    <source>
        <dbReference type="Proteomes" id="UP000017126"/>
    </source>
</evidence>
<dbReference type="Gene3D" id="3.40.50.300">
    <property type="entry name" value="P-loop containing nucleotide triphosphate hydrolases"/>
    <property type="match status" value="1"/>
</dbReference>
<sequence length="369" mass="41808">MKAISIGAKYEIYDDSLKAYDRLPAKTYTVRFSKMSGFFLEARTDLVVKEKVYGVHPEKADKVIAAFAMFERNLGVILSGDKGIGKSLFARVLSSKAVKTGYPVIIVDQFIPGIASYIESIDQEAVILFDEFDKTFGSIRPGENEADPQSGLLSLFDGTSDGKKLFIITCNSLYNLSDYLVNRPGRFHYHFRFDYPSSEDIREYLTDKLEARCHGEIEKVILFSKKVALNYDCLRAIAFELSLGIPFEAAILDINIINMHEELYNITLHFSGGVTMSAKRCQLDLFNRDCHESVSLFDDKGRNLVMAEFMPSECVYDTERHATILPADCITLNYTDYYGTSTREETKRLVPEYLSIVRATECNIHYLTA</sequence>
<dbReference type="Pfam" id="PF00004">
    <property type="entry name" value="AAA"/>
    <property type="match status" value="1"/>
</dbReference>
<evidence type="ECO:0000313" key="2">
    <source>
        <dbReference type="EMBL" id="ERT48472.1"/>
    </source>
</evidence>
<dbReference type="AlphaFoldDB" id="A0AAV3KZG0"/>
<proteinExistence type="predicted"/>
<dbReference type="RefSeq" id="WP_023043084.1">
    <property type="nucleotide sequence ID" value="NZ_KI518290.1"/>
</dbReference>
<organism evidence="2 3">
    <name type="scientific">Enterococcus faecium 10/96A</name>
    <dbReference type="NCBI Taxonomy" id="1391465"/>
    <lineage>
        <taxon>Bacteria</taxon>
        <taxon>Bacillati</taxon>
        <taxon>Bacillota</taxon>
        <taxon>Bacilli</taxon>
        <taxon>Lactobacillales</taxon>
        <taxon>Enterococcaceae</taxon>
        <taxon>Enterococcus</taxon>
    </lineage>
</organism>
<dbReference type="EMBL" id="AXOL01000069">
    <property type="protein sequence ID" value="ERT48472.1"/>
    <property type="molecule type" value="Genomic_DNA"/>
</dbReference>
<accession>A0AAV3KZG0</accession>
<evidence type="ECO:0000259" key="1">
    <source>
        <dbReference type="Pfam" id="PF00004"/>
    </source>
</evidence>
<name>A0AAV3KZG0_ENTFC</name>
<dbReference type="GO" id="GO:0016887">
    <property type="term" value="F:ATP hydrolysis activity"/>
    <property type="evidence" value="ECO:0007669"/>
    <property type="project" value="InterPro"/>
</dbReference>
<dbReference type="SUPFAM" id="SSF52540">
    <property type="entry name" value="P-loop containing nucleoside triphosphate hydrolases"/>
    <property type="match status" value="1"/>
</dbReference>
<dbReference type="InterPro" id="IPR027417">
    <property type="entry name" value="P-loop_NTPase"/>
</dbReference>